<accession>A0A6A2ZWA0</accession>
<gene>
    <name evidence="1" type="ORF">F3Y22_tig00110676pilonHSYRG00310</name>
</gene>
<dbReference type="EMBL" id="VEPZ02001069">
    <property type="protein sequence ID" value="KAE8696261.1"/>
    <property type="molecule type" value="Genomic_DNA"/>
</dbReference>
<keyword evidence="2" id="KW-1185">Reference proteome</keyword>
<dbReference type="AlphaFoldDB" id="A0A6A2ZWA0"/>
<name>A0A6A2ZWA0_HIBSY</name>
<protein>
    <submittedName>
        <fullName evidence="1">Uncharacterized protein</fullName>
    </submittedName>
</protein>
<reference evidence="1" key="1">
    <citation type="submission" date="2019-09" db="EMBL/GenBank/DDBJ databases">
        <title>Draft genome information of white flower Hibiscus syriacus.</title>
        <authorList>
            <person name="Kim Y.-M."/>
        </authorList>
    </citation>
    <scope>NUCLEOTIDE SEQUENCE [LARGE SCALE GENOMIC DNA]</scope>
    <source>
        <strain evidence="1">YM2019G1</strain>
    </source>
</reference>
<organism evidence="1 2">
    <name type="scientific">Hibiscus syriacus</name>
    <name type="common">Rose of Sharon</name>
    <dbReference type="NCBI Taxonomy" id="106335"/>
    <lineage>
        <taxon>Eukaryota</taxon>
        <taxon>Viridiplantae</taxon>
        <taxon>Streptophyta</taxon>
        <taxon>Embryophyta</taxon>
        <taxon>Tracheophyta</taxon>
        <taxon>Spermatophyta</taxon>
        <taxon>Magnoliopsida</taxon>
        <taxon>eudicotyledons</taxon>
        <taxon>Gunneridae</taxon>
        <taxon>Pentapetalae</taxon>
        <taxon>rosids</taxon>
        <taxon>malvids</taxon>
        <taxon>Malvales</taxon>
        <taxon>Malvaceae</taxon>
        <taxon>Malvoideae</taxon>
        <taxon>Hibiscus</taxon>
    </lineage>
</organism>
<proteinExistence type="predicted"/>
<evidence type="ECO:0000313" key="1">
    <source>
        <dbReference type="EMBL" id="KAE8696261.1"/>
    </source>
</evidence>
<comment type="caution">
    <text evidence="1">The sequence shown here is derived from an EMBL/GenBank/DDBJ whole genome shotgun (WGS) entry which is preliminary data.</text>
</comment>
<evidence type="ECO:0000313" key="2">
    <source>
        <dbReference type="Proteomes" id="UP000436088"/>
    </source>
</evidence>
<sequence length="328" mass="36173">MWSKISLDSLRKVKAKAIFHLSNWNSTVCFAAGLTVSSTTASVSANSPYLLILRPARQTCFWFFVSKMAYHLIDCKVNSEVIDLNNGANSTGAEIQFSDTLFQELDSPSQEFLPLVFIGECFLKLRRMTSLLSSPRSGTPIWILWEHFARVFRHRICICFYGSLAASSDWTEEETETTVSSMASTVLAPSSSGEAATELCFFFGDWSFVSSSLTDSSFGSCCCFGITDQKTHACRGLLGTSALSVRRLLLSVDKPPYPHPFFVASDADGGSFSATAATTGDFSACGTSRTSTPAPRLAELSSNFVSHVNGYYTKRRRINWKWKRIVSE</sequence>
<dbReference type="Proteomes" id="UP000436088">
    <property type="component" value="Unassembled WGS sequence"/>
</dbReference>